<proteinExistence type="inferred from homology"/>
<keyword evidence="7" id="KW-0349">Heme</keyword>
<dbReference type="GO" id="GO:0009055">
    <property type="term" value="F:electron transfer activity"/>
    <property type="evidence" value="ECO:0007669"/>
    <property type="project" value="UniProtKB-UniRule"/>
</dbReference>
<evidence type="ECO:0000256" key="3">
    <source>
        <dbReference type="ARBA" id="ARBA00022692"/>
    </source>
</evidence>
<keyword evidence="5 7" id="KW-0408">Iron</keyword>
<comment type="similarity">
    <text evidence="7">Belongs to the MsrQ family.</text>
</comment>
<feature type="transmembrane region" description="Helical" evidence="7">
    <location>
        <begin position="100"/>
        <end position="123"/>
    </location>
</feature>
<comment type="subunit">
    <text evidence="7">Heterodimer of a catalytic subunit (MsrP) and a heme-binding subunit (MsrQ).</text>
</comment>
<accession>A0A159Z7E9</accession>
<evidence type="ECO:0000256" key="1">
    <source>
        <dbReference type="ARBA" id="ARBA00004141"/>
    </source>
</evidence>
<dbReference type="AlphaFoldDB" id="A0A159Z7E9"/>
<feature type="domain" description="Ferric oxidoreductase" evidence="8">
    <location>
        <begin position="80"/>
        <end position="180"/>
    </location>
</feature>
<keyword evidence="2 7" id="KW-0813">Transport</keyword>
<comment type="cofactor">
    <cofactor evidence="7">
        <name>heme b</name>
        <dbReference type="ChEBI" id="CHEBI:60344"/>
    </cofactor>
    <text evidence="7">Binds 1 heme b (iron(II)-protoporphyrin IX) group per subunit.</text>
</comment>
<evidence type="ECO:0000256" key="5">
    <source>
        <dbReference type="ARBA" id="ARBA00023004"/>
    </source>
</evidence>
<dbReference type="PATRIC" id="fig|1335048.3.peg.4300"/>
<sequence>MRGWTLQRTTDARAPAPGLATRINGAMRRVPVWTVYVLGALPALWLFAQAATNTLGIDPVREIEHRLGELGLQFIVGGLAITPLRRIVGVNLLRFRRAIGLIAFFYVLAHLAAWLVLDMGLLWRQVAADIWKRPYITMGMAGFLMLLPLALTSNNWSIRKLGGLRWRWLHKLAYPAALAGAVHYLWLVKAWPVEPFLYLGVIVALLLVRAWFAGGGMSRG</sequence>
<feature type="transmembrane region" description="Helical" evidence="7">
    <location>
        <begin position="172"/>
        <end position="189"/>
    </location>
</feature>
<keyword evidence="7" id="KW-0249">Electron transport</keyword>
<dbReference type="InterPro" id="IPR013130">
    <property type="entry name" value="Fe3_Rdtase_TM_dom"/>
</dbReference>
<dbReference type="KEGG" id="daa:AKL17_4131"/>
<name>A0A159Z7E9_9RHOB</name>
<dbReference type="GO" id="GO:0005886">
    <property type="term" value="C:plasma membrane"/>
    <property type="evidence" value="ECO:0007669"/>
    <property type="project" value="UniProtKB-SubCell"/>
</dbReference>
<dbReference type="Pfam" id="PF01794">
    <property type="entry name" value="Ferric_reduct"/>
    <property type="match status" value="1"/>
</dbReference>
<protein>
    <recommendedName>
        <fullName evidence="7">Protein-methionine-sulfoxide reductase heme-binding subunit MsrQ</fullName>
    </recommendedName>
    <alternativeName>
        <fullName evidence="7">Flavocytochrome MsrQ</fullName>
    </alternativeName>
</protein>
<evidence type="ECO:0000256" key="4">
    <source>
        <dbReference type="ARBA" id="ARBA00022989"/>
    </source>
</evidence>
<gene>
    <name evidence="7" type="primary">msrQ</name>
    <name evidence="9" type="ORF">AKL17_4131</name>
</gene>
<evidence type="ECO:0000256" key="7">
    <source>
        <dbReference type="HAMAP-Rule" id="MF_01207"/>
    </source>
</evidence>
<evidence type="ECO:0000259" key="8">
    <source>
        <dbReference type="Pfam" id="PF01794"/>
    </source>
</evidence>
<dbReference type="GO" id="GO:0020037">
    <property type="term" value="F:heme binding"/>
    <property type="evidence" value="ECO:0007669"/>
    <property type="project" value="UniProtKB-UniRule"/>
</dbReference>
<keyword evidence="10" id="KW-1185">Reference proteome</keyword>
<dbReference type="NCBIfam" id="NF003833">
    <property type="entry name" value="PRK05419.1-5"/>
    <property type="match status" value="1"/>
</dbReference>
<comment type="subcellular location">
    <subcellularLocation>
        <location evidence="7">Cell membrane</location>
        <topology evidence="7">Multi-pass membrane protein</topology>
    </subcellularLocation>
    <subcellularLocation>
        <location evidence="1">Membrane</location>
        <topology evidence="1">Multi-pass membrane protein</topology>
    </subcellularLocation>
</comment>
<evidence type="ECO:0000256" key="2">
    <source>
        <dbReference type="ARBA" id="ARBA00022448"/>
    </source>
</evidence>
<keyword evidence="7" id="KW-0285">Flavoprotein</keyword>
<dbReference type="GO" id="GO:0010181">
    <property type="term" value="F:FMN binding"/>
    <property type="evidence" value="ECO:0007669"/>
    <property type="project" value="UniProtKB-UniRule"/>
</dbReference>
<feature type="transmembrane region" description="Helical" evidence="7">
    <location>
        <begin position="195"/>
        <end position="212"/>
    </location>
</feature>
<dbReference type="InterPro" id="IPR022837">
    <property type="entry name" value="MsrQ-like"/>
</dbReference>
<keyword evidence="7" id="KW-0288">FMN</keyword>
<keyword evidence="6 7" id="KW-0472">Membrane</keyword>
<feature type="transmembrane region" description="Helical" evidence="7">
    <location>
        <begin position="70"/>
        <end position="88"/>
    </location>
</feature>
<feature type="transmembrane region" description="Helical" evidence="7">
    <location>
        <begin position="30"/>
        <end position="50"/>
    </location>
</feature>
<evidence type="ECO:0000256" key="6">
    <source>
        <dbReference type="ARBA" id="ARBA00023136"/>
    </source>
</evidence>
<evidence type="ECO:0000313" key="10">
    <source>
        <dbReference type="Proteomes" id="UP000076128"/>
    </source>
</evidence>
<dbReference type="GO" id="GO:0016679">
    <property type="term" value="F:oxidoreductase activity, acting on diphenols and related substances as donors"/>
    <property type="evidence" value="ECO:0007669"/>
    <property type="project" value="TreeGrafter"/>
</dbReference>
<dbReference type="PANTHER" id="PTHR36964">
    <property type="entry name" value="PROTEIN-METHIONINE-SULFOXIDE REDUCTASE HEME-BINDING SUBUNIT MSRQ"/>
    <property type="match status" value="1"/>
</dbReference>
<comment type="function">
    <text evidence="7">Part of the MsrPQ system that repairs oxidized periplasmic proteins containing methionine sulfoxide residues (Met-O), using respiratory chain electrons. Thus protects these proteins from oxidative-stress damage caused by reactive species of oxygen and chlorine generated by the host defense mechanisms. MsrPQ is essential for the maintenance of envelope integrity under bleach stress, rescuing a wide series of structurally unrelated periplasmic proteins from methionine oxidation. MsrQ provides electrons for reduction to the reductase catalytic subunit MsrP, using the quinone pool of the respiratory chain.</text>
</comment>
<reference evidence="9 10" key="1">
    <citation type="submission" date="2015-09" db="EMBL/GenBank/DDBJ databases">
        <title>Complete genome sequence of Defluviimonas alba cai42t isolated from an oilfield in Xinjiang.</title>
        <authorList>
            <person name="Geng S."/>
            <person name="Pan X."/>
            <person name="Wu X."/>
        </authorList>
    </citation>
    <scope>NUCLEOTIDE SEQUENCE [LARGE SCALE GENOMIC DNA]</scope>
    <source>
        <strain evidence="10">cai42</strain>
    </source>
</reference>
<keyword evidence="4 7" id="KW-1133">Transmembrane helix</keyword>
<keyword evidence="7" id="KW-1003">Cell membrane</keyword>
<organism evidence="9 10">
    <name type="scientific">Frigidibacter mobilis</name>
    <dbReference type="NCBI Taxonomy" id="1335048"/>
    <lineage>
        <taxon>Bacteria</taxon>
        <taxon>Pseudomonadati</taxon>
        <taxon>Pseudomonadota</taxon>
        <taxon>Alphaproteobacteria</taxon>
        <taxon>Rhodobacterales</taxon>
        <taxon>Paracoccaceae</taxon>
        <taxon>Frigidibacter</taxon>
    </lineage>
</organism>
<dbReference type="PANTHER" id="PTHR36964:SF1">
    <property type="entry name" value="PROTEIN-METHIONINE-SULFOXIDE REDUCTASE HEME-BINDING SUBUNIT MSRQ"/>
    <property type="match status" value="1"/>
</dbReference>
<keyword evidence="3 7" id="KW-0812">Transmembrane</keyword>
<dbReference type="STRING" id="1335048.AKL17_4131"/>
<dbReference type="GO" id="GO:0030091">
    <property type="term" value="P:protein repair"/>
    <property type="evidence" value="ECO:0007669"/>
    <property type="project" value="UniProtKB-UniRule"/>
</dbReference>
<dbReference type="Proteomes" id="UP000076128">
    <property type="component" value="Chromosome"/>
</dbReference>
<dbReference type="GO" id="GO:0046872">
    <property type="term" value="F:metal ion binding"/>
    <property type="evidence" value="ECO:0007669"/>
    <property type="project" value="UniProtKB-KW"/>
</dbReference>
<dbReference type="EMBL" id="CP012661">
    <property type="protein sequence ID" value="AMY71347.1"/>
    <property type="molecule type" value="Genomic_DNA"/>
</dbReference>
<comment type="cofactor">
    <cofactor evidence="7">
        <name>FMN</name>
        <dbReference type="ChEBI" id="CHEBI:58210"/>
    </cofactor>
    <text evidence="7">Binds 1 FMN per subunit.</text>
</comment>
<evidence type="ECO:0000313" key="9">
    <source>
        <dbReference type="EMBL" id="AMY71347.1"/>
    </source>
</evidence>
<keyword evidence="7" id="KW-0479">Metal-binding</keyword>
<dbReference type="HAMAP" id="MF_01207">
    <property type="entry name" value="MsrQ"/>
    <property type="match status" value="1"/>
</dbReference>
<dbReference type="OrthoDB" id="9788328at2"/>
<feature type="transmembrane region" description="Helical" evidence="7">
    <location>
        <begin position="135"/>
        <end position="151"/>
    </location>
</feature>